<evidence type="ECO:0000256" key="2">
    <source>
        <dbReference type="SAM" id="Phobius"/>
    </source>
</evidence>
<organism evidence="3 4">
    <name type="scientific">Actinoplanes friuliensis DSM 7358</name>
    <dbReference type="NCBI Taxonomy" id="1246995"/>
    <lineage>
        <taxon>Bacteria</taxon>
        <taxon>Bacillati</taxon>
        <taxon>Actinomycetota</taxon>
        <taxon>Actinomycetes</taxon>
        <taxon>Micromonosporales</taxon>
        <taxon>Micromonosporaceae</taxon>
        <taxon>Actinoplanes</taxon>
    </lineage>
</organism>
<dbReference type="AlphaFoldDB" id="U5VUH5"/>
<evidence type="ECO:0000313" key="4">
    <source>
        <dbReference type="Proteomes" id="UP000017746"/>
    </source>
</evidence>
<keyword evidence="2" id="KW-0472">Membrane</keyword>
<name>U5VUH5_9ACTN</name>
<accession>U5VUH5</accession>
<evidence type="ECO:0000313" key="3">
    <source>
        <dbReference type="EMBL" id="AGZ39291.1"/>
    </source>
</evidence>
<keyword evidence="2" id="KW-1133">Transmembrane helix</keyword>
<protein>
    <submittedName>
        <fullName evidence="3">Uncharacterized protein</fullName>
    </submittedName>
</protein>
<evidence type="ECO:0000256" key="1">
    <source>
        <dbReference type="SAM" id="MobiDB-lite"/>
    </source>
</evidence>
<dbReference type="HOGENOM" id="CLU_123834_0_0_11"/>
<keyword evidence="2" id="KW-0812">Transmembrane</keyword>
<dbReference type="Proteomes" id="UP000017746">
    <property type="component" value="Chromosome"/>
</dbReference>
<dbReference type="KEGG" id="afs:AFR_05010"/>
<reference evidence="3 4" key="1">
    <citation type="journal article" date="2014" name="J. Biotechnol.">
        <title>Complete genome sequence of the actinobacterium Actinoplanes friuliensis HAG 010964, producer of the lipopeptide antibiotic friulimycin.</title>
        <authorList>
            <person name="Ruckert C."/>
            <person name="Szczepanowski R."/>
            <person name="Albersmeier A."/>
            <person name="Goesmann A."/>
            <person name="Fischer N."/>
            <person name="Steinkamper A."/>
            <person name="Puhler A."/>
            <person name="Biener R."/>
            <person name="Schwartz D."/>
            <person name="Kalinowski J."/>
        </authorList>
    </citation>
    <scope>NUCLEOTIDE SEQUENCE [LARGE SCALE GENOMIC DNA]</scope>
    <source>
        <strain evidence="3 4">DSM 7358</strain>
    </source>
</reference>
<sequence length="133" mass="14147">MKPHRTDGISLSFGLIFLLIAGWWAITRVMSVHLPAAGWLVAGGLILFGVIGLLGAIRSGKRTEVPAPVQAEAQVETPGDLPPEMHADIVRELLDNPADRVDLHPAYLSHPVSTPPAPQSPAAPPAETDKKDN</sequence>
<feature type="transmembrane region" description="Helical" evidence="2">
    <location>
        <begin position="38"/>
        <end position="57"/>
    </location>
</feature>
<dbReference type="eggNOG" id="ENOG50308AJ">
    <property type="taxonomic scope" value="Bacteria"/>
</dbReference>
<dbReference type="STRING" id="1246995.AFR_05010"/>
<feature type="compositionally biased region" description="Pro residues" evidence="1">
    <location>
        <begin position="113"/>
        <end position="124"/>
    </location>
</feature>
<proteinExistence type="predicted"/>
<dbReference type="EMBL" id="CP006272">
    <property type="protein sequence ID" value="AGZ39291.1"/>
    <property type="molecule type" value="Genomic_DNA"/>
</dbReference>
<dbReference type="PATRIC" id="fig|1246995.3.peg.1012"/>
<dbReference type="RefSeq" id="WP_023358361.1">
    <property type="nucleotide sequence ID" value="NC_022657.1"/>
</dbReference>
<feature type="transmembrane region" description="Helical" evidence="2">
    <location>
        <begin position="7"/>
        <end position="26"/>
    </location>
</feature>
<feature type="region of interest" description="Disordered" evidence="1">
    <location>
        <begin position="105"/>
        <end position="133"/>
    </location>
</feature>
<keyword evidence="4" id="KW-1185">Reference proteome</keyword>
<gene>
    <name evidence="3" type="ORF">AFR_05010</name>
</gene>